<gene>
    <name evidence="4" type="ORF">VUQ08_06540</name>
</gene>
<sequence>MQLSKLKKFLTASAVAGVLLGATTLAGDVYAVGSHNSNATITFTEPDDQVDVLDPSNPSEKLPGGDTSGNKTGDKGPLSLDYVTNLDFGTHDVSIAEKTYTATNENPQPFTQVTDRRSTSTGWTLTVKAANFQSGGANTLSGAKLAFKDGEAVSNLSGLDKPTVNSPINITTGGDAATVTTANAGEGRGTWVTRWSKDKVELTVPQAVATQGTHTSVLTWTLTAGPQ</sequence>
<feature type="signal peptide" evidence="2">
    <location>
        <begin position="1"/>
        <end position="31"/>
    </location>
</feature>
<protein>
    <submittedName>
        <fullName evidence="4">WxL domain-containing protein</fullName>
    </submittedName>
</protein>
<dbReference type="InterPro" id="IPR027994">
    <property type="entry name" value="WxL_dom"/>
</dbReference>
<dbReference type="AlphaFoldDB" id="A0AB74TN44"/>
<evidence type="ECO:0000256" key="1">
    <source>
        <dbReference type="SAM" id="MobiDB-lite"/>
    </source>
</evidence>
<proteinExistence type="predicted"/>
<accession>A0AB74TN44</accession>
<evidence type="ECO:0000256" key="2">
    <source>
        <dbReference type="SAM" id="SignalP"/>
    </source>
</evidence>
<name>A0AB74TN44_9LACT</name>
<evidence type="ECO:0000313" key="4">
    <source>
        <dbReference type="EMBL" id="XBC45515.1"/>
    </source>
</evidence>
<organism evidence="4">
    <name type="scientific">Dolosigranulum savutiense</name>
    <dbReference type="NCBI Taxonomy" id="3110288"/>
    <lineage>
        <taxon>Bacteria</taxon>
        <taxon>Bacillati</taxon>
        <taxon>Bacillota</taxon>
        <taxon>Bacilli</taxon>
        <taxon>Lactobacillales</taxon>
        <taxon>Carnobacteriaceae</taxon>
        <taxon>Dolosigranulum</taxon>
    </lineage>
</organism>
<keyword evidence="2" id="KW-0732">Signal</keyword>
<dbReference type="RefSeq" id="WP_347299989.1">
    <property type="nucleotide sequence ID" value="NZ_CP142433.1"/>
</dbReference>
<feature type="region of interest" description="Disordered" evidence="1">
    <location>
        <begin position="45"/>
        <end position="76"/>
    </location>
</feature>
<feature type="chain" id="PRO_5044493914" evidence="2">
    <location>
        <begin position="32"/>
        <end position="227"/>
    </location>
</feature>
<dbReference type="Pfam" id="PF13731">
    <property type="entry name" value="WxL"/>
    <property type="match status" value="1"/>
</dbReference>
<dbReference type="EMBL" id="CP142433">
    <property type="protein sequence ID" value="XBC45515.1"/>
    <property type="molecule type" value="Genomic_DNA"/>
</dbReference>
<evidence type="ECO:0000259" key="3">
    <source>
        <dbReference type="Pfam" id="PF13731"/>
    </source>
</evidence>
<reference evidence="4" key="1">
    <citation type="submission" date="2023-12" db="EMBL/GenBank/DDBJ databases">
        <title>Dolosigranulum savutii sp. nov. isolated from human upper respiratory samples collected in Botswana.</title>
        <authorList>
            <person name="Kelly M.S."/>
        </authorList>
    </citation>
    <scope>NUCLEOTIDE SEQUENCE</scope>
    <source>
        <strain evidence="4">MSK433</strain>
    </source>
</reference>
<feature type="domain" description="WxL" evidence="3">
    <location>
        <begin position="33"/>
        <end position="226"/>
    </location>
</feature>